<name>A0ABS1DFR8_9PROT</name>
<keyword evidence="1" id="KW-1133">Transmembrane helix</keyword>
<evidence type="ECO:0000256" key="1">
    <source>
        <dbReference type="SAM" id="Phobius"/>
    </source>
</evidence>
<keyword evidence="1" id="KW-0812">Transmembrane</keyword>
<protein>
    <recommendedName>
        <fullName evidence="2">CHASE2 domain-containing protein</fullName>
    </recommendedName>
</protein>
<sequence>MLVLALAVVSVLGLELFDPYGMSSASDRISRQSINAVLAPWYDLEGRPAPEAREPVDAGEPASAQDAAIVLLITDRSLENAHLSWPLAATQWLYRLQQLAEEHRPAAVVFDVLFTHERPDPRVPAAYRPQARSGLPNCQFVDPDPARNVAKAKLRSQLLMDRHDPQYRSDLDPVRAASHPKSAFWCLKYHYRPVDGPTYPVDVDGPDGRYGTGDDIRLDPRIPLIQAVPNPAVSGAIARRLMRAEAPGDFVMSQGPAVRNLSDAALRDRLLIPGLRGIATPAVVQSVTNPQEPGVVPLAFNLQVTGDDGSQHGVNLTTPAVAALAAYCRHLSSADFPGCRSLNAEARRSTAPSDTVTGDGDAWDWRRPLFLRWGLLPAETESFVKPDGNAWPGYRSRAQTCTYPRSALEQGDGLFARLKELVTRAHWSVDIALSDGAGVDRAGDPGSARQNCLYTPTMVVDVDHWPVRVTDLMRTHPDGPVDLGELIDGRVVFIGTNFDVYRDETLSPVHEALPGVYKHAMAFDNLLRFGDDWKTPAPPIIGAGLSLIDLLQVLALAGLGAGGLMLREWLSPTYVLNGSTEASKRDAAWEPILIVGCLLGLLVLCLIVTPWPAADWLTMLPTLAVYYRERLLLAGQMTGRAFLAGANRLLLQVGRGRRGRDVLLIASAVGAGLGLCAEPNAVLACAALFAVLWAFGWTGVQFWRVARARFRPAPSHPAAAILDGHAYDGRLPQPPFASRCAHFPPPKPDGERS</sequence>
<keyword evidence="4" id="KW-1185">Reference proteome</keyword>
<comment type="caution">
    <text evidence="3">The sequence shown here is derived from an EMBL/GenBank/DDBJ whole genome shotgun (WGS) entry which is preliminary data.</text>
</comment>
<dbReference type="SMART" id="SM01080">
    <property type="entry name" value="CHASE2"/>
    <property type="match status" value="1"/>
</dbReference>
<organism evidence="3 4">
    <name type="scientific">Rhodovibrio sodomensis</name>
    <dbReference type="NCBI Taxonomy" id="1088"/>
    <lineage>
        <taxon>Bacteria</taxon>
        <taxon>Pseudomonadati</taxon>
        <taxon>Pseudomonadota</taxon>
        <taxon>Alphaproteobacteria</taxon>
        <taxon>Rhodospirillales</taxon>
        <taxon>Rhodovibrionaceae</taxon>
        <taxon>Rhodovibrio</taxon>
    </lineage>
</organism>
<evidence type="ECO:0000313" key="4">
    <source>
        <dbReference type="Proteomes" id="UP001296873"/>
    </source>
</evidence>
<feature type="transmembrane region" description="Helical" evidence="1">
    <location>
        <begin position="681"/>
        <end position="703"/>
    </location>
</feature>
<keyword evidence="1" id="KW-0472">Membrane</keyword>
<dbReference type="InterPro" id="IPR007890">
    <property type="entry name" value="CHASE2"/>
</dbReference>
<dbReference type="EMBL" id="NRRL01000031">
    <property type="protein sequence ID" value="MBK1668831.1"/>
    <property type="molecule type" value="Genomic_DNA"/>
</dbReference>
<feature type="domain" description="CHASE2" evidence="2">
    <location>
        <begin position="31"/>
        <end position="557"/>
    </location>
</feature>
<proteinExistence type="predicted"/>
<feature type="transmembrane region" description="Helical" evidence="1">
    <location>
        <begin position="587"/>
        <end position="611"/>
    </location>
</feature>
<reference evidence="3 4" key="1">
    <citation type="journal article" date="2020" name="Microorganisms">
        <title>Osmotic Adaptation and Compatible Solute Biosynthesis of Phototrophic Bacteria as Revealed from Genome Analyses.</title>
        <authorList>
            <person name="Imhoff J.F."/>
            <person name="Rahn T."/>
            <person name="Kunzel S."/>
            <person name="Keller A."/>
            <person name="Neulinger S.C."/>
        </authorList>
    </citation>
    <scope>NUCLEOTIDE SEQUENCE [LARGE SCALE GENOMIC DNA]</scope>
    <source>
        <strain evidence="3 4">DSM 9895</strain>
    </source>
</reference>
<dbReference type="Proteomes" id="UP001296873">
    <property type="component" value="Unassembled WGS sequence"/>
</dbReference>
<feature type="transmembrane region" description="Helical" evidence="1">
    <location>
        <begin position="540"/>
        <end position="566"/>
    </location>
</feature>
<evidence type="ECO:0000259" key="2">
    <source>
        <dbReference type="SMART" id="SM01080"/>
    </source>
</evidence>
<gene>
    <name evidence="3" type="ORF">CKO28_12395</name>
</gene>
<accession>A0ABS1DFR8</accession>
<evidence type="ECO:0000313" key="3">
    <source>
        <dbReference type="EMBL" id="MBK1668831.1"/>
    </source>
</evidence>